<dbReference type="AlphaFoldDB" id="A0A1I7GXW1"/>
<name>A0A1I7GXW1_9FIRM</name>
<dbReference type="InterPro" id="IPR036249">
    <property type="entry name" value="Thioredoxin-like_sf"/>
</dbReference>
<proteinExistence type="predicted"/>
<dbReference type="CDD" id="cd03025">
    <property type="entry name" value="DsbA_FrnE_like"/>
    <property type="match status" value="1"/>
</dbReference>
<protein>
    <recommendedName>
        <fullName evidence="1">DSBA-like thioredoxin domain-containing protein</fullName>
    </recommendedName>
</protein>
<evidence type="ECO:0000313" key="3">
    <source>
        <dbReference type="Proteomes" id="UP000198817"/>
    </source>
</evidence>
<dbReference type="PANTHER" id="PTHR13887">
    <property type="entry name" value="GLUTATHIONE S-TRANSFERASE KAPPA"/>
    <property type="match status" value="1"/>
</dbReference>
<dbReference type="Proteomes" id="UP000198817">
    <property type="component" value="Unassembled WGS sequence"/>
</dbReference>
<feature type="domain" description="DSBA-like thioredoxin" evidence="1">
    <location>
        <begin position="7"/>
        <end position="195"/>
    </location>
</feature>
<organism evidence="2 3">
    <name type="scientific">Eubacterium pyruvativorans</name>
    <dbReference type="NCBI Taxonomy" id="155865"/>
    <lineage>
        <taxon>Bacteria</taxon>
        <taxon>Bacillati</taxon>
        <taxon>Bacillota</taxon>
        <taxon>Clostridia</taxon>
        <taxon>Eubacteriales</taxon>
        <taxon>Eubacteriaceae</taxon>
        <taxon>Eubacterium</taxon>
    </lineage>
</organism>
<evidence type="ECO:0000313" key="2">
    <source>
        <dbReference type="EMBL" id="SFU53235.1"/>
    </source>
</evidence>
<dbReference type="STRING" id="155865.SAMN05216515_11145"/>
<dbReference type="GO" id="GO:0016491">
    <property type="term" value="F:oxidoreductase activity"/>
    <property type="evidence" value="ECO:0007669"/>
    <property type="project" value="InterPro"/>
</dbReference>
<dbReference type="InterPro" id="IPR001853">
    <property type="entry name" value="DSBA-like_thioredoxin_dom"/>
</dbReference>
<dbReference type="Pfam" id="PF01323">
    <property type="entry name" value="DSBA"/>
    <property type="match status" value="1"/>
</dbReference>
<dbReference type="Gene3D" id="1.10.472.60">
    <property type="entry name" value="putative protein disulfide isomerase domain"/>
    <property type="match status" value="1"/>
</dbReference>
<reference evidence="2 3" key="1">
    <citation type="submission" date="2016-10" db="EMBL/GenBank/DDBJ databases">
        <authorList>
            <person name="de Groot N.N."/>
        </authorList>
    </citation>
    <scope>NUCLEOTIDE SEQUENCE [LARGE SCALE GENOMIC DNA]</scope>
    <source>
        <strain evidence="2 3">KHGC13</strain>
    </source>
</reference>
<dbReference type="SUPFAM" id="SSF52833">
    <property type="entry name" value="Thioredoxin-like"/>
    <property type="match status" value="1"/>
</dbReference>
<keyword evidence="3" id="KW-1185">Reference proteome</keyword>
<sequence>MKLYYIFDTYCGWCYGFESVLRPFVKAHPELEVEVISGGLFGEGKPLSAYSYMPLVNQKITDVYGVTFGPGYQETLREGTMVPDSNDAAIGFGVLRELVPAGEQVEAAARMQEAFYRDGASLSDPETYRKIAASLGLDEETVVERFRTRKAAGELHPDFAKARALGAESFPTLLLEKDGKLRELGGKRTLETLEASFREAAGK</sequence>
<accession>A0A1I7GXW1</accession>
<dbReference type="Gene3D" id="3.40.30.10">
    <property type="entry name" value="Glutaredoxin"/>
    <property type="match status" value="1"/>
</dbReference>
<gene>
    <name evidence="2" type="ORF">SAMN05216508_1107</name>
</gene>
<dbReference type="PANTHER" id="PTHR13887:SF54">
    <property type="entry name" value="DSBA FAMILY PROTEIN"/>
    <property type="match status" value="1"/>
</dbReference>
<dbReference type="EMBL" id="FPBT01000010">
    <property type="protein sequence ID" value="SFU53235.1"/>
    <property type="molecule type" value="Genomic_DNA"/>
</dbReference>
<evidence type="ECO:0000259" key="1">
    <source>
        <dbReference type="Pfam" id="PF01323"/>
    </source>
</evidence>